<dbReference type="SUPFAM" id="SSF55021">
    <property type="entry name" value="ACT-like"/>
    <property type="match status" value="2"/>
</dbReference>
<dbReference type="InterPro" id="IPR002912">
    <property type="entry name" value="ACT_dom"/>
</dbReference>
<dbReference type="CDD" id="cd04869">
    <property type="entry name" value="ACT_GcvR_2"/>
    <property type="match status" value="1"/>
</dbReference>
<dbReference type="Gene3D" id="3.30.70.260">
    <property type="match status" value="2"/>
</dbReference>
<comment type="subcellular location">
    <subcellularLocation>
        <location evidence="1">Cytoplasm</location>
    </subcellularLocation>
</comment>
<keyword evidence="1" id="KW-0678">Repressor</keyword>
<dbReference type="PANTHER" id="PTHR34875:SF6">
    <property type="entry name" value="UPF0237 PROTEIN MJ1558"/>
    <property type="match status" value="1"/>
</dbReference>
<dbReference type="GO" id="GO:0005737">
    <property type="term" value="C:cytoplasm"/>
    <property type="evidence" value="ECO:0007669"/>
    <property type="project" value="UniProtKB-SubCell"/>
</dbReference>
<dbReference type="GO" id="GO:0006355">
    <property type="term" value="P:regulation of DNA-templated transcription"/>
    <property type="evidence" value="ECO:0007669"/>
    <property type="project" value="UniProtKB-UniRule"/>
</dbReference>
<evidence type="ECO:0000313" key="3">
    <source>
        <dbReference type="EMBL" id="AWL11270.1"/>
    </source>
</evidence>
<organism evidence="3 4">
    <name type="scientific">Saliniradius amylolyticus</name>
    <dbReference type="NCBI Taxonomy" id="2183582"/>
    <lineage>
        <taxon>Bacteria</taxon>
        <taxon>Pseudomonadati</taxon>
        <taxon>Pseudomonadota</taxon>
        <taxon>Gammaproteobacteria</taxon>
        <taxon>Alteromonadales</taxon>
        <taxon>Alteromonadaceae</taxon>
        <taxon>Saliniradius</taxon>
    </lineage>
</organism>
<dbReference type="InterPro" id="IPR050990">
    <property type="entry name" value="UPF0237/GcvR_regulator"/>
</dbReference>
<dbReference type="InterPro" id="IPR045865">
    <property type="entry name" value="ACT-like_dom_sf"/>
</dbReference>
<proteinExistence type="predicted"/>
<dbReference type="PANTHER" id="PTHR34875">
    <property type="entry name" value="UPF0237 PROTEIN MJ1558"/>
    <property type="match status" value="1"/>
</dbReference>
<evidence type="ECO:0000256" key="1">
    <source>
        <dbReference type="PIRNR" id="PIRNR028103"/>
    </source>
</evidence>
<dbReference type="OrthoDB" id="12860at2"/>
<evidence type="ECO:0000259" key="2">
    <source>
        <dbReference type="PROSITE" id="PS51671"/>
    </source>
</evidence>
<keyword evidence="1" id="KW-0963">Cytoplasm</keyword>
<feature type="domain" description="ACT" evidence="2">
    <location>
        <begin position="5"/>
        <end position="79"/>
    </location>
</feature>
<dbReference type="EMBL" id="CP029347">
    <property type="protein sequence ID" value="AWL11270.1"/>
    <property type="molecule type" value="Genomic_DNA"/>
</dbReference>
<accession>A0A2S2E1Y3</accession>
<dbReference type="PROSITE" id="PS51671">
    <property type="entry name" value="ACT"/>
    <property type="match status" value="2"/>
</dbReference>
<dbReference type="Proteomes" id="UP000245728">
    <property type="component" value="Chromosome"/>
</dbReference>
<dbReference type="Pfam" id="PF01842">
    <property type="entry name" value="ACT"/>
    <property type="match status" value="1"/>
</dbReference>
<keyword evidence="4" id="KW-1185">Reference proteome</keyword>
<feature type="domain" description="ACT" evidence="2">
    <location>
        <begin position="88"/>
        <end position="167"/>
    </location>
</feature>
<name>A0A2S2E1Y3_9ALTE</name>
<dbReference type="RefSeq" id="WP_109338931.1">
    <property type="nucleotide sequence ID" value="NZ_CP029347.1"/>
</dbReference>
<keyword evidence="1" id="KW-0804">Transcription</keyword>
<sequence>MKTVILTMLGQDKPGIVQTIASVVQRHQGNWLASNFAHMGGHFTGFVEVRLPAEQLDSLVTELDQMPELNIKLVEAEVPHPSTSHHVELEVTGNDRPGIVQQITGALQQFDINILRFESLCESAPNWGSDLFRARFELAVADNIQVEELQEAVENLANDLMVDVQWQGKP</sequence>
<reference evidence="3 4" key="1">
    <citation type="submission" date="2018-05" db="EMBL/GenBank/DDBJ databases">
        <title>Salinimonas sp. HMF8227 Genome sequencing and assembly.</title>
        <authorList>
            <person name="Kang H."/>
            <person name="Kang J."/>
            <person name="Cha I."/>
            <person name="Kim H."/>
            <person name="Joh K."/>
        </authorList>
    </citation>
    <scope>NUCLEOTIDE SEQUENCE [LARGE SCALE GENOMIC DNA]</scope>
    <source>
        <strain evidence="3 4">HMF8227</strain>
    </source>
</reference>
<dbReference type="AlphaFoldDB" id="A0A2S2E1Y3"/>
<evidence type="ECO:0000313" key="4">
    <source>
        <dbReference type="Proteomes" id="UP000245728"/>
    </source>
</evidence>
<dbReference type="InterPro" id="IPR016867">
    <property type="entry name" value="GcvR"/>
</dbReference>
<dbReference type="Pfam" id="PF13740">
    <property type="entry name" value="ACT_6"/>
    <property type="match status" value="1"/>
</dbReference>
<dbReference type="KEGG" id="salh:HMF8227_00774"/>
<gene>
    <name evidence="3" type="ORF">HMF8227_00774</name>
</gene>
<protein>
    <recommendedName>
        <fullName evidence="1">Glycine cleavage system transcriptional repressor</fullName>
    </recommendedName>
</protein>
<dbReference type="PIRSF" id="PIRSF028103">
    <property type="entry name" value="GcvR"/>
    <property type="match status" value="1"/>
</dbReference>